<dbReference type="GO" id="GO:0008310">
    <property type="term" value="F:single-stranded DNA 3'-5' DNA exonuclease activity"/>
    <property type="evidence" value="ECO:0007669"/>
    <property type="project" value="InterPro"/>
</dbReference>
<evidence type="ECO:0000259" key="1">
    <source>
        <dbReference type="PROSITE" id="PS51784"/>
    </source>
</evidence>
<feature type="domain" description="ExoI C-terminal" evidence="2">
    <location>
        <begin position="216"/>
        <end position="345"/>
    </location>
</feature>
<dbReference type="PATRIC" id="fig|1280954.3.peg.3823"/>
<dbReference type="Proteomes" id="UP000027100">
    <property type="component" value="Unassembled WGS sequence"/>
</dbReference>
<dbReference type="InterPro" id="IPR058561">
    <property type="entry name" value="Exonuc_1_C"/>
</dbReference>
<dbReference type="Pfam" id="PF26016">
    <property type="entry name" value="ExoI_C"/>
    <property type="match status" value="1"/>
</dbReference>
<dbReference type="AlphaFoldDB" id="A0A062VBA1"/>
<dbReference type="eggNOG" id="COG2925">
    <property type="taxonomic scope" value="Bacteria"/>
</dbReference>
<dbReference type="PROSITE" id="PS51785">
    <property type="entry name" value="EXOI_C"/>
    <property type="match status" value="1"/>
</dbReference>
<reference evidence="3 4" key="1">
    <citation type="journal article" date="2014" name="Antonie Van Leeuwenhoek">
        <title>Hyphomonas beringensis sp. nov. and Hyphomonas chukchiensis sp. nov., isolated from surface seawater of the Bering Sea and Chukchi Sea.</title>
        <authorList>
            <person name="Li C."/>
            <person name="Lai Q."/>
            <person name="Li G."/>
            <person name="Dong C."/>
            <person name="Wang J."/>
            <person name="Liao Y."/>
            <person name="Shao Z."/>
        </authorList>
    </citation>
    <scope>NUCLEOTIDE SEQUENCE [LARGE SCALE GENOMIC DNA]</scope>
    <source>
        <strain evidence="3 4">PS728</strain>
    </source>
</reference>
<protein>
    <submittedName>
        <fullName evidence="3">Exodeoxyribonuclease I</fullName>
    </submittedName>
</protein>
<dbReference type="GO" id="GO:0006281">
    <property type="term" value="P:DNA repair"/>
    <property type="evidence" value="ECO:0007669"/>
    <property type="project" value="InterPro"/>
</dbReference>
<dbReference type="OrthoDB" id="9763470at2"/>
<dbReference type="EMBL" id="ARYM01000044">
    <property type="protein sequence ID" value="KCZ96603.1"/>
    <property type="molecule type" value="Genomic_DNA"/>
</dbReference>
<gene>
    <name evidence="3" type="ORF">HPO_19029</name>
</gene>
<feature type="domain" description="ExoI SH3-like" evidence="1">
    <location>
        <begin position="73"/>
        <end position="211"/>
    </location>
</feature>
<dbReference type="GO" id="GO:0046872">
    <property type="term" value="F:metal ion binding"/>
    <property type="evidence" value="ECO:0007669"/>
    <property type="project" value="UniProtKB-KW"/>
</dbReference>
<accession>A0A062VBA1</accession>
<dbReference type="RefSeq" id="WP_035602676.1">
    <property type="nucleotide sequence ID" value="NZ_ARYM01000044.1"/>
</dbReference>
<dbReference type="SUPFAM" id="SSF53098">
    <property type="entry name" value="Ribonuclease H-like"/>
    <property type="match status" value="1"/>
</dbReference>
<dbReference type="InterPro" id="IPR036397">
    <property type="entry name" value="RNaseH_sf"/>
</dbReference>
<dbReference type="Gene3D" id="1.20.1280.70">
    <property type="entry name" value="Exonuclease ExoI, domain 3"/>
    <property type="match status" value="1"/>
</dbReference>
<keyword evidence="4" id="KW-1185">Reference proteome</keyword>
<organism evidence="3 4">
    <name type="scientific">Hyphomonas polymorpha PS728</name>
    <dbReference type="NCBI Taxonomy" id="1280954"/>
    <lineage>
        <taxon>Bacteria</taxon>
        <taxon>Pseudomonadati</taxon>
        <taxon>Pseudomonadota</taxon>
        <taxon>Alphaproteobacteria</taxon>
        <taxon>Hyphomonadales</taxon>
        <taxon>Hyphomonadaceae</taxon>
        <taxon>Hyphomonas</taxon>
    </lineage>
</organism>
<comment type="caution">
    <text evidence="3">The sequence shown here is derived from an EMBL/GenBank/DDBJ whole genome shotgun (WGS) entry which is preliminary data.</text>
</comment>
<dbReference type="GO" id="GO:0003676">
    <property type="term" value="F:nucleic acid binding"/>
    <property type="evidence" value="ECO:0007669"/>
    <property type="project" value="InterPro"/>
</dbReference>
<dbReference type="Gene3D" id="3.30.420.10">
    <property type="entry name" value="Ribonuclease H-like superfamily/Ribonuclease H"/>
    <property type="match status" value="1"/>
</dbReference>
<evidence type="ECO:0000313" key="4">
    <source>
        <dbReference type="Proteomes" id="UP000027100"/>
    </source>
</evidence>
<sequence length="345" mass="38366">MKRSSRAICLATVSRSECIKRRSQLRLTERGKTGFKLDALAPLNGFAHARAHDALADVEATIHIARLVAERLPSLWKTCVEAAPKAATVAMLSAADPVLIVEHFANGPSVWWGQRIDGEGARGTSAIVARLGTDWSALVPASDAQLGAALSVSPKPLRKIGLNKAPILFSTSAAKTEWGLVPTDLEIHQSQLFRSDPGFRERLVRIHEELEPARAEAVHLEQMIHAGFASRSDETRMARFHQLDWAGRAGLVREFEDARFRQLAQRLVFEAVPEMLAPEDRERLSQAIAKRLWTDHEDKELWRSLPAARREIDEVRKDDSGAVLAGELDAWLEGLEARFTLDRCE</sequence>
<name>A0A062VBA1_9PROT</name>
<dbReference type="PROSITE" id="PS51784">
    <property type="entry name" value="EXOI_SH3"/>
    <property type="match status" value="1"/>
</dbReference>
<evidence type="ECO:0000259" key="2">
    <source>
        <dbReference type="PROSITE" id="PS51785"/>
    </source>
</evidence>
<dbReference type="InterPro" id="IPR012337">
    <property type="entry name" value="RNaseH-like_sf"/>
</dbReference>
<proteinExistence type="predicted"/>
<dbReference type="STRING" id="1280954.HPO_19029"/>
<dbReference type="InterPro" id="IPR034747">
    <property type="entry name" value="EXOI_SH3"/>
</dbReference>
<evidence type="ECO:0000313" key="3">
    <source>
        <dbReference type="EMBL" id="KCZ96603.1"/>
    </source>
</evidence>